<comment type="caution">
    <text evidence="2">The sequence shown here is derived from an EMBL/GenBank/DDBJ whole genome shotgun (WGS) entry which is preliminary data.</text>
</comment>
<dbReference type="InterPro" id="IPR029058">
    <property type="entry name" value="AB_hydrolase_fold"/>
</dbReference>
<gene>
    <name evidence="2" type="ORF">JE024_26495</name>
</gene>
<dbReference type="InterPro" id="IPR046879">
    <property type="entry name" value="KANL3/Tex30_Abhydrolase"/>
</dbReference>
<evidence type="ECO:0000313" key="3">
    <source>
        <dbReference type="Proteomes" id="UP000664109"/>
    </source>
</evidence>
<dbReference type="Gene3D" id="3.40.50.1820">
    <property type="entry name" value="alpha/beta hydrolase"/>
    <property type="match status" value="1"/>
</dbReference>
<dbReference type="GO" id="GO:0016787">
    <property type="term" value="F:hydrolase activity"/>
    <property type="evidence" value="ECO:0007669"/>
    <property type="project" value="UniProtKB-KW"/>
</dbReference>
<keyword evidence="2" id="KW-0378">Hydrolase</keyword>
<dbReference type="Proteomes" id="UP000664109">
    <property type="component" value="Unassembled WGS sequence"/>
</dbReference>
<reference evidence="2 3" key="1">
    <citation type="journal article" date="2016" name="Arch. Microbiol.">
        <title>Streptomyces zhihengii sp. nov., isolated from rhizospheric soil of Psammosilene tunicoides.</title>
        <authorList>
            <person name="Huang M.J."/>
            <person name="Fei J.J."/>
            <person name="Salam N."/>
            <person name="Kim C.J."/>
            <person name="Hozzein W.N."/>
            <person name="Xiao M."/>
            <person name="Huang H.Q."/>
            <person name="Li W.J."/>
        </authorList>
    </citation>
    <scope>NUCLEOTIDE SEQUENCE [LARGE SCALE GENOMIC DNA]</scope>
    <source>
        <strain evidence="2 3">YIM T102</strain>
    </source>
</reference>
<dbReference type="Pfam" id="PF20408">
    <property type="entry name" value="Abhydrolase_11"/>
    <property type="match status" value="1"/>
</dbReference>
<evidence type="ECO:0000259" key="1">
    <source>
        <dbReference type="Pfam" id="PF20408"/>
    </source>
</evidence>
<keyword evidence="3" id="KW-1185">Reference proteome</keyword>
<protein>
    <submittedName>
        <fullName evidence="2">Alpha/beta hydrolase</fullName>
    </submittedName>
</protein>
<dbReference type="SUPFAM" id="SSF53474">
    <property type="entry name" value="alpha/beta-Hydrolases"/>
    <property type="match status" value="1"/>
</dbReference>
<feature type="domain" description="KANL3/Tex30 alpha/beta hydrolase-like" evidence="1">
    <location>
        <begin position="50"/>
        <end position="168"/>
    </location>
</feature>
<evidence type="ECO:0000313" key="2">
    <source>
        <dbReference type="EMBL" id="MBM9622223.1"/>
    </source>
</evidence>
<organism evidence="2 3">
    <name type="scientific">Streptomyces zhihengii</name>
    <dbReference type="NCBI Taxonomy" id="1818004"/>
    <lineage>
        <taxon>Bacteria</taxon>
        <taxon>Bacillati</taxon>
        <taxon>Actinomycetota</taxon>
        <taxon>Actinomycetes</taxon>
        <taxon>Kitasatosporales</taxon>
        <taxon>Streptomycetaceae</taxon>
        <taxon>Streptomyces</taxon>
    </lineage>
</organism>
<name>A0ABS2UXQ0_9ACTN</name>
<dbReference type="EMBL" id="JAFEJA010000001">
    <property type="protein sequence ID" value="MBM9622223.1"/>
    <property type="molecule type" value="Genomic_DNA"/>
</dbReference>
<sequence length="245" mass="25098">MTVIAVRPQPHTAPPALVLDRMPDRPAAAVLVLHGGRADGLAPPSALSLAGARMRPFTAAITRATAGRDIAVGRVRYVHRGWNGERADAARDASRALGELAAVCGSVPVVLVGHSMGGRAALSAAADPLVRGVVALAPWCPEDEPVDHLAGTDVVLVHGDRDRVTDPRGSWSVARRARAAGARTCALRMPGGDHAMLRGATAWHALTARLVTGLLGLGPLPPGVVRAFTGAGDAGPVDATALDRA</sequence>
<accession>A0ABS2UXQ0</accession>
<proteinExistence type="predicted"/>